<keyword evidence="2" id="KW-0479">Metal-binding</keyword>
<dbReference type="PANTHER" id="PTHR30471">
    <property type="entry name" value="DNA REPAIR PROTEIN RADC"/>
    <property type="match status" value="1"/>
</dbReference>
<keyword evidence="1" id="KW-0645">Protease</keyword>
<comment type="caution">
    <text evidence="7">The sequence shown here is derived from an EMBL/GenBank/DDBJ whole genome shotgun (WGS) entry which is preliminary data.</text>
</comment>
<dbReference type="InterPro" id="IPR037518">
    <property type="entry name" value="MPN"/>
</dbReference>
<dbReference type="SUPFAM" id="SSF102712">
    <property type="entry name" value="JAB1/MPN domain"/>
    <property type="match status" value="1"/>
</dbReference>
<dbReference type="AlphaFoldDB" id="A0A4Y8SC70"/>
<sequence length="161" mass="17405">MMSQSLFQVTEIEITYRNPVRPKDRLNVSSPAEAYGILSFSWDYARIGLVEEFKILLMKGNSCIGVSGIASGGAALCPADPKIVFATALKANASSIILAHNHPSGNSRPSDADKAMTQKFFDAGKLLDIAVLDHIILATDNYFSFADEGLMPIGYQKLHPG</sequence>
<evidence type="ECO:0000256" key="2">
    <source>
        <dbReference type="ARBA" id="ARBA00022723"/>
    </source>
</evidence>
<keyword evidence="3" id="KW-0378">Hydrolase</keyword>
<evidence type="ECO:0000256" key="5">
    <source>
        <dbReference type="ARBA" id="ARBA00023049"/>
    </source>
</evidence>
<dbReference type="Pfam" id="PF04002">
    <property type="entry name" value="RadC"/>
    <property type="match status" value="1"/>
</dbReference>
<dbReference type="GO" id="GO:0046872">
    <property type="term" value="F:metal ion binding"/>
    <property type="evidence" value="ECO:0007669"/>
    <property type="project" value="UniProtKB-KW"/>
</dbReference>
<dbReference type="Gene3D" id="3.40.140.10">
    <property type="entry name" value="Cytidine Deaminase, domain 2"/>
    <property type="match status" value="1"/>
</dbReference>
<keyword evidence="4" id="KW-0862">Zinc</keyword>
<dbReference type="InterPro" id="IPR001405">
    <property type="entry name" value="UPF0758"/>
</dbReference>
<organism evidence="7 8">
    <name type="scientific">Mucilaginibacter psychrotolerans</name>
    <dbReference type="NCBI Taxonomy" id="1524096"/>
    <lineage>
        <taxon>Bacteria</taxon>
        <taxon>Pseudomonadati</taxon>
        <taxon>Bacteroidota</taxon>
        <taxon>Sphingobacteriia</taxon>
        <taxon>Sphingobacteriales</taxon>
        <taxon>Sphingobacteriaceae</taxon>
        <taxon>Mucilaginibacter</taxon>
    </lineage>
</organism>
<evidence type="ECO:0000256" key="4">
    <source>
        <dbReference type="ARBA" id="ARBA00022833"/>
    </source>
</evidence>
<keyword evidence="8" id="KW-1185">Reference proteome</keyword>
<dbReference type="InterPro" id="IPR020891">
    <property type="entry name" value="UPF0758_CS"/>
</dbReference>
<dbReference type="OrthoDB" id="9804482at2"/>
<dbReference type="PROSITE" id="PS01302">
    <property type="entry name" value="UPF0758"/>
    <property type="match status" value="1"/>
</dbReference>
<protein>
    <submittedName>
        <fullName evidence="7">DNA repair protein</fullName>
    </submittedName>
</protein>
<gene>
    <name evidence="7" type="ORF">E2R66_16700</name>
</gene>
<dbReference type="GO" id="GO:0008237">
    <property type="term" value="F:metallopeptidase activity"/>
    <property type="evidence" value="ECO:0007669"/>
    <property type="project" value="UniProtKB-KW"/>
</dbReference>
<dbReference type="PANTHER" id="PTHR30471:SF3">
    <property type="entry name" value="UPF0758 PROTEIN YEES-RELATED"/>
    <property type="match status" value="1"/>
</dbReference>
<proteinExistence type="predicted"/>
<dbReference type="RefSeq" id="WP_133232570.1">
    <property type="nucleotide sequence ID" value="NZ_SOZE01000017.1"/>
</dbReference>
<name>A0A4Y8SC70_9SPHI</name>
<accession>A0A4Y8SC70</accession>
<dbReference type="EMBL" id="SOZE01000017">
    <property type="protein sequence ID" value="TFF36180.1"/>
    <property type="molecule type" value="Genomic_DNA"/>
</dbReference>
<evidence type="ECO:0000259" key="6">
    <source>
        <dbReference type="PROSITE" id="PS50249"/>
    </source>
</evidence>
<evidence type="ECO:0000256" key="1">
    <source>
        <dbReference type="ARBA" id="ARBA00022670"/>
    </source>
</evidence>
<dbReference type="PROSITE" id="PS50249">
    <property type="entry name" value="MPN"/>
    <property type="match status" value="1"/>
</dbReference>
<evidence type="ECO:0000256" key="3">
    <source>
        <dbReference type="ARBA" id="ARBA00022801"/>
    </source>
</evidence>
<reference evidence="7 8" key="1">
    <citation type="journal article" date="2017" name="Int. J. Syst. Evol. Microbiol.">
        <title>Mucilaginibacterpsychrotolerans sp. nov., isolated from peatlands.</title>
        <authorList>
            <person name="Deng Y."/>
            <person name="Shen L."/>
            <person name="Xu B."/>
            <person name="Liu Y."/>
            <person name="Gu Z."/>
            <person name="Liu H."/>
            <person name="Zhou Y."/>
        </authorList>
    </citation>
    <scope>NUCLEOTIDE SEQUENCE [LARGE SCALE GENOMIC DNA]</scope>
    <source>
        <strain evidence="7 8">NH7-4</strain>
    </source>
</reference>
<evidence type="ECO:0000313" key="7">
    <source>
        <dbReference type="EMBL" id="TFF36180.1"/>
    </source>
</evidence>
<dbReference type="Proteomes" id="UP000297540">
    <property type="component" value="Unassembled WGS sequence"/>
</dbReference>
<feature type="domain" description="MPN" evidence="6">
    <location>
        <begin position="27"/>
        <end position="151"/>
    </location>
</feature>
<evidence type="ECO:0000313" key="8">
    <source>
        <dbReference type="Proteomes" id="UP000297540"/>
    </source>
</evidence>
<dbReference type="CDD" id="cd08071">
    <property type="entry name" value="MPN_DUF2466"/>
    <property type="match status" value="1"/>
</dbReference>
<dbReference type="InterPro" id="IPR025657">
    <property type="entry name" value="RadC_JAB"/>
</dbReference>
<dbReference type="GO" id="GO:0006508">
    <property type="term" value="P:proteolysis"/>
    <property type="evidence" value="ECO:0007669"/>
    <property type="project" value="UniProtKB-KW"/>
</dbReference>
<keyword evidence="5" id="KW-0482">Metalloprotease</keyword>